<evidence type="ECO:0000256" key="2">
    <source>
        <dbReference type="SAM" id="SignalP"/>
    </source>
</evidence>
<feature type="chain" id="PRO_5003287038" description="Outer membrane protein beta-barrel domain-containing protein" evidence="2">
    <location>
        <begin position="24"/>
        <end position="281"/>
    </location>
</feature>
<dbReference type="OrthoDB" id="5564396at2"/>
<dbReference type="RefSeq" id="WP_013706845.1">
    <property type="nucleotide sequence ID" value="NC_015388.1"/>
</dbReference>
<dbReference type="HOGENOM" id="CLU_979069_0_0_7"/>
<dbReference type="STRING" id="880072.Desac_1898"/>
<feature type="transmembrane region" description="Helical" evidence="1">
    <location>
        <begin position="30"/>
        <end position="50"/>
    </location>
</feature>
<organism evidence="3 4">
    <name type="scientific">Desulfobacca acetoxidans (strain ATCC 700848 / DSM 11109 / ASRB2)</name>
    <dbReference type="NCBI Taxonomy" id="880072"/>
    <lineage>
        <taxon>Bacteria</taxon>
        <taxon>Pseudomonadati</taxon>
        <taxon>Thermodesulfobacteriota</taxon>
        <taxon>Desulfobaccia</taxon>
        <taxon>Desulfobaccales</taxon>
        <taxon>Desulfobaccaceae</taxon>
        <taxon>Desulfobacca</taxon>
    </lineage>
</organism>
<sequence>MRQTIILVTIICLLLTSAVPSQATISQKAFALTIFSLGTTGFSALAYYLWKNSPAERMRGYPENLTLGEWYWGGYAGAAILPSQDWTFSKGFNPPLKGLTAQDVSLQPGVTGGMKFGRFFDSLPWLGVELETNFSKHIIKEQNVTLSQPLPSGVGNVLIPRDRFYIWCLQTNILARYGFLPTKETPFGRLQPYVGIGPGFEVLYGVTDSAKNFAVETLTGLRFMAAANISIFCEYKFSYQFNAEYERKQIPPDQVGIVSFDVPNHRLVFGFTYHFKNLFGN</sequence>
<dbReference type="InterPro" id="IPR011250">
    <property type="entry name" value="OMP/PagP_B-barrel"/>
</dbReference>
<keyword evidence="1" id="KW-0812">Transmembrane</keyword>
<feature type="signal peptide" evidence="2">
    <location>
        <begin position="1"/>
        <end position="23"/>
    </location>
</feature>
<proteinExistence type="predicted"/>
<dbReference type="KEGG" id="dao:Desac_1898"/>
<name>F2NJT1_DESAR</name>
<protein>
    <recommendedName>
        <fullName evidence="5">Outer membrane protein beta-barrel domain-containing protein</fullName>
    </recommendedName>
</protein>
<keyword evidence="4" id="KW-1185">Reference proteome</keyword>
<keyword evidence="2" id="KW-0732">Signal</keyword>
<dbReference type="AlphaFoldDB" id="F2NJT1"/>
<dbReference type="eggNOG" id="COG3637">
    <property type="taxonomic scope" value="Bacteria"/>
</dbReference>
<accession>F2NJT1</accession>
<dbReference type="EMBL" id="CP002629">
    <property type="protein sequence ID" value="AEB09736.1"/>
    <property type="molecule type" value="Genomic_DNA"/>
</dbReference>
<dbReference type="SUPFAM" id="SSF56925">
    <property type="entry name" value="OMPA-like"/>
    <property type="match status" value="1"/>
</dbReference>
<keyword evidence="1" id="KW-0472">Membrane</keyword>
<evidence type="ECO:0000313" key="4">
    <source>
        <dbReference type="Proteomes" id="UP000000483"/>
    </source>
</evidence>
<evidence type="ECO:0000313" key="3">
    <source>
        <dbReference type="EMBL" id="AEB09736.1"/>
    </source>
</evidence>
<gene>
    <name evidence="3" type="ordered locus">Desac_1898</name>
</gene>
<reference evidence="3 4" key="1">
    <citation type="journal article" date="2011" name="Stand. Genomic Sci.">
        <title>Complete genome sequence of the acetate-degrading sulfate reducer Desulfobacca acetoxidans type strain (ASRB2).</title>
        <authorList>
            <person name="Goker M."/>
            <person name="Teshima H."/>
            <person name="Lapidus A."/>
            <person name="Nolan M."/>
            <person name="Lucas S."/>
            <person name="Hammon N."/>
            <person name="Deshpande S."/>
            <person name="Cheng J.F."/>
            <person name="Tapia R."/>
            <person name="Han C."/>
            <person name="Goodwin L."/>
            <person name="Pitluck S."/>
            <person name="Huntemann M."/>
            <person name="Liolios K."/>
            <person name="Ivanova N."/>
            <person name="Pagani I."/>
            <person name="Mavromatis K."/>
            <person name="Ovchinikova G."/>
            <person name="Pati A."/>
            <person name="Chen A."/>
            <person name="Palaniappan K."/>
            <person name="Land M."/>
            <person name="Hauser L."/>
            <person name="Brambilla E.M."/>
            <person name="Rohde M."/>
            <person name="Spring S."/>
            <person name="Detter J.C."/>
            <person name="Woyke T."/>
            <person name="Bristow J."/>
            <person name="Eisen J.A."/>
            <person name="Markowitz V."/>
            <person name="Hugenholtz P."/>
            <person name="Kyrpides N.C."/>
            <person name="Klenk H.P."/>
        </authorList>
    </citation>
    <scope>NUCLEOTIDE SEQUENCE [LARGE SCALE GENOMIC DNA]</scope>
    <source>
        <strain evidence="4">ATCC 700848 / DSM 11109 / ASRB2</strain>
    </source>
</reference>
<dbReference type="Gene3D" id="2.40.160.20">
    <property type="match status" value="1"/>
</dbReference>
<keyword evidence="1" id="KW-1133">Transmembrane helix</keyword>
<reference evidence="4" key="2">
    <citation type="submission" date="2011-03" db="EMBL/GenBank/DDBJ databases">
        <title>The complete genome of Desulfobacca acetoxidans DSM 11109.</title>
        <authorList>
            <consortium name="US DOE Joint Genome Institute (JGI-PGF)"/>
            <person name="Lucas S."/>
            <person name="Copeland A."/>
            <person name="Lapidus A."/>
            <person name="Bruce D."/>
            <person name="Goodwin L."/>
            <person name="Pitluck S."/>
            <person name="Peters L."/>
            <person name="Kyrpides N."/>
            <person name="Mavromatis K."/>
            <person name="Ivanova N."/>
            <person name="Ovchinnikova G."/>
            <person name="Teshima H."/>
            <person name="Detter J.C."/>
            <person name="Han C."/>
            <person name="Land M."/>
            <person name="Hauser L."/>
            <person name="Markowitz V."/>
            <person name="Cheng J.-F."/>
            <person name="Hugenholtz P."/>
            <person name="Woyke T."/>
            <person name="Wu D."/>
            <person name="Spring S."/>
            <person name="Schueler E."/>
            <person name="Brambilla E."/>
            <person name="Klenk H.-P."/>
            <person name="Eisen J.A."/>
        </authorList>
    </citation>
    <scope>NUCLEOTIDE SEQUENCE [LARGE SCALE GENOMIC DNA]</scope>
    <source>
        <strain evidence="4">ATCC 700848 / DSM 11109 / ASRB2</strain>
    </source>
</reference>
<evidence type="ECO:0000256" key="1">
    <source>
        <dbReference type="SAM" id="Phobius"/>
    </source>
</evidence>
<dbReference type="Proteomes" id="UP000000483">
    <property type="component" value="Chromosome"/>
</dbReference>
<evidence type="ECO:0008006" key="5">
    <source>
        <dbReference type="Google" id="ProtNLM"/>
    </source>
</evidence>